<proteinExistence type="inferred from homology"/>
<dbReference type="GO" id="GO:0008202">
    <property type="term" value="P:steroid metabolic process"/>
    <property type="evidence" value="ECO:0000318"/>
    <property type="project" value="GO_Central"/>
</dbReference>
<dbReference type="PROSITE" id="PS00061">
    <property type="entry name" value="ADH_SHORT"/>
    <property type="match status" value="1"/>
</dbReference>
<dbReference type="PRINTS" id="PR00081">
    <property type="entry name" value="GDHRDH"/>
</dbReference>
<dbReference type="SUPFAM" id="SSF51735">
    <property type="entry name" value="NAD(P)-binding Rossmann-fold domains"/>
    <property type="match status" value="1"/>
</dbReference>
<sequence length="306" mass="33623">MLGTVLPVLLAILAYRLYKWARGLPRISSTADKYVLVTGCDTGFGKLHAQRLDKLGFHVFAACLTEKGQQDLKQLCSDRVVTMAMDVTSHDSILKARDVVRTHVGENGELWGLVNNAGVLGAVGHIEWQTREDFINTFNVNLFGMVDVTRTFLPLLKRARGRVVNASSVYGRTDPGSGAYGTSKFAVEGYSDCLRRMLGPLGVSVHILEPGTFLTGFQAPEVIDRLMHKSWDNLEPDVRSWYGEDFFEDAVRVFKEVASLGSTNYNHVVDAVAHCLPLPDSRSSPEPVRVRLGCPVSDGSPVLATD</sequence>
<dbReference type="InterPro" id="IPR020904">
    <property type="entry name" value="Sc_DH/Rdtase_CS"/>
</dbReference>
<evidence type="ECO:0000313" key="4">
    <source>
        <dbReference type="Proteomes" id="UP000001554"/>
    </source>
</evidence>
<dbReference type="AlphaFoldDB" id="A0A9J7N0Y7"/>
<evidence type="ECO:0000256" key="1">
    <source>
        <dbReference type="ARBA" id="ARBA00006484"/>
    </source>
</evidence>
<evidence type="ECO:0000313" key="5">
    <source>
        <dbReference type="RefSeq" id="XP_035687336.1"/>
    </source>
</evidence>
<reference evidence="4" key="1">
    <citation type="journal article" date="2020" name="Nat. Ecol. Evol.">
        <title>Deeply conserved synteny resolves early events in vertebrate evolution.</title>
        <authorList>
            <person name="Simakov O."/>
            <person name="Marletaz F."/>
            <person name="Yue J.X."/>
            <person name="O'Connell B."/>
            <person name="Jenkins J."/>
            <person name="Brandt A."/>
            <person name="Calef R."/>
            <person name="Tung C.H."/>
            <person name="Huang T.K."/>
            <person name="Schmutz J."/>
            <person name="Satoh N."/>
            <person name="Yu J.K."/>
            <person name="Putnam N.H."/>
            <person name="Green R.E."/>
            <person name="Rokhsar D.S."/>
        </authorList>
    </citation>
    <scope>NUCLEOTIDE SEQUENCE [LARGE SCALE GENOMIC DNA]</scope>
    <source>
        <strain evidence="4">S238N-H82</strain>
    </source>
</reference>
<dbReference type="OMA" id="FRREMYH"/>
<dbReference type="GO" id="GO:0016491">
    <property type="term" value="F:oxidoreductase activity"/>
    <property type="evidence" value="ECO:0000318"/>
    <property type="project" value="GO_Central"/>
</dbReference>
<dbReference type="Proteomes" id="UP000001554">
    <property type="component" value="Chromosome 9"/>
</dbReference>
<organism evidence="4 5">
    <name type="scientific">Branchiostoma floridae</name>
    <name type="common">Florida lancelet</name>
    <name type="synonym">Amphioxus</name>
    <dbReference type="NCBI Taxonomy" id="7739"/>
    <lineage>
        <taxon>Eukaryota</taxon>
        <taxon>Metazoa</taxon>
        <taxon>Chordata</taxon>
        <taxon>Cephalochordata</taxon>
        <taxon>Leptocardii</taxon>
        <taxon>Amphioxiformes</taxon>
        <taxon>Branchiostomatidae</taxon>
        <taxon>Branchiostoma</taxon>
    </lineage>
</organism>
<dbReference type="RefSeq" id="XP_035687336.1">
    <property type="nucleotide sequence ID" value="XM_035831443.1"/>
</dbReference>
<dbReference type="OrthoDB" id="5296at2759"/>
<reference evidence="5" key="2">
    <citation type="submission" date="2025-08" db="UniProtKB">
        <authorList>
            <consortium name="RefSeq"/>
        </authorList>
    </citation>
    <scope>IDENTIFICATION</scope>
    <source>
        <strain evidence="5">S238N-H82</strain>
        <tissue evidence="5">Testes</tissue>
    </source>
</reference>
<dbReference type="KEGG" id="bfo:118423325"/>
<dbReference type="PRINTS" id="PR00080">
    <property type="entry name" value="SDRFAMILY"/>
</dbReference>
<evidence type="ECO:0000256" key="2">
    <source>
        <dbReference type="ARBA" id="ARBA00023002"/>
    </source>
</evidence>
<keyword evidence="2" id="KW-0560">Oxidoreductase</keyword>
<dbReference type="InterPro" id="IPR002347">
    <property type="entry name" value="SDR_fam"/>
</dbReference>
<dbReference type="PANTHER" id="PTHR43313:SF50">
    <property type="entry name" value="GH26015P"/>
    <property type="match status" value="1"/>
</dbReference>
<protein>
    <submittedName>
        <fullName evidence="5">Dehydrogenase/reductase SDR family member 9-like isoform X1</fullName>
    </submittedName>
</protein>
<dbReference type="Gene3D" id="3.40.50.720">
    <property type="entry name" value="NAD(P)-binding Rossmann-like Domain"/>
    <property type="match status" value="1"/>
</dbReference>
<name>A0A9J7N0Y7_BRAFL</name>
<dbReference type="GeneID" id="118423325"/>
<gene>
    <name evidence="5" type="primary">LOC118423325</name>
</gene>
<dbReference type="InterPro" id="IPR036291">
    <property type="entry name" value="NAD(P)-bd_dom_sf"/>
</dbReference>
<keyword evidence="4" id="KW-1185">Reference proteome</keyword>
<accession>A0A9J7N0Y7</accession>
<dbReference type="PANTHER" id="PTHR43313">
    <property type="entry name" value="SHORT-CHAIN DEHYDROGENASE/REDUCTASE FAMILY 9C"/>
    <property type="match status" value="1"/>
</dbReference>
<comment type="similarity">
    <text evidence="1 3">Belongs to the short-chain dehydrogenases/reductases (SDR) family.</text>
</comment>
<evidence type="ECO:0000256" key="3">
    <source>
        <dbReference type="RuleBase" id="RU000363"/>
    </source>
</evidence>
<dbReference type="Pfam" id="PF00106">
    <property type="entry name" value="adh_short"/>
    <property type="match status" value="1"/>
</dbReference>